<dbReference type="GO" id="GO:0051539">
    <property type="term" value="F:4 iron, 4 sulfur cluster binding"/>
    <property type="evidence" value="ECO:0007669"/>
    <property type="project" value="UniProtKB-KW"/>
</dbReference>
<sequence>MITRRYVVGLLAGMVPLLALHRARAEGACDSLKSLSRSQRRMRDVVGFQVDAEGERQCRDCAFFTADTTTSNCGSCELLNEGPVYATSVCESWGEK</sequence>
<evidence type="ECO:0000256" key="7">
    <source>
        <dbReference type="ARBA" id="ARBA00023014"/>
    </source>
</evidence>
<comment type="caution">
    <text evidence="9">The sequence shown here is derived from an EMBL/GenBank/DDBJ whole genome shotgun (WGS) entry which is preliminary data.</text>
</comment>
<comment type="function">
    <text evidence="1">Specific class of high-redox-potential 4Fe-4S ferredoxins. Functions in anaerobic electron transport in most purple and in some other photosynthetic bacteria and in at least one genus (Paracoccus) of halophilic, denitrifying bacteria.</text>
</comment>
<protein>
    <recommendedName>
        <fullName evidence="8">High potential iron-sulfur proteins family profile domain-containing protein</fullName>
    </recommendedName>
</protein>
<evidence type="ECO:0000313" key="10">
    <source>
        <dbReference type="Proteomes" id="UP000295554"/>
    </source>
</evidence>
<name>A0A4R5LUC6_9GAMM</name>
<dbReference type="EMBL" id="SMSE01000001">
    <property type="protein sequence ID" value="TDG14941.1"/>
    <property type="molecule type" value="Genomic_DNA"/>
</dbReference>
<feature type="domain" description="High potential iron-sulfur proteins family profile" evidence="8">
    <location>
        <begin position="54"/>
        <end position="93"/>
    </location>
</feature>
<accession>A0A4R5LUC6</accession>
<keyword evidence="7" id="KW-0411">Iron-sulfur</keyword>
<evidence type="ECO:0000256" key="2">
    <source>
        <dbReference type="ARBA" id="ARBA00022448"/>
    </source>
</evidence>
<keyword evidence="10" id="KW-1185">Reference proteome</keyword>
<organism evidence="9 10">
    <name type="scientific">Seongchinamella unica</name>
    <dbReference type="NCBI Taxonomy" id="2547392"/>
    <lineage>
        <taxon>Bacteria</taxon>
        <taxon>Pseudomonadati</taxon>
        <taxon>Pseudomonadota</taxon>
        <taxon>Gammaproteobacteria</taxon>
        <taxon>Cellvibrionales</taxon>
        <taxon>Halieaceae</taxon>
        <taxon>Seongchinamella</taxon>
    </lineage>
</organism>
<dbReference type="GO" id="GO:0009055">
    <property type="term" value="F:electron transfer activity"/>
    <property type="evidence" value="ECO:0007669"/>
    <property type="project" value="InterPro"/>
</dbReference>
<dbReference type="SUPFAM" id="SSF57652">
    <property type="entry name" value="HIPIP (high potential iron protein)"/>
    <property type="match status" value="1"/>
</dbReference>
<proteinExistence type="predicted"/>
<reference evidence="9 10" key="1">
    <citation type="submission" date="2019-03" db="EMBL/GenBank/DDBJ databases">
        <title>Seongchinamella monodicae gen. nov., sp. nov., a novel member of the Gammaproteobacteria isolated from a tidal mudflat of beach.</title>
        <authorList>
            <person name="Yang H.G."/>
            <person name="Kang J.W."/>
            <person name="Lee S.D."/>
        </authorList>
    </citation>
    <scope>NUCLEOTIDE SEQUENCE [LARGE SCALE GENOMIC DNA]</scope>
    <source>
        <strain evidence="9 10">GH4-78</strain>
    </source>
</reference>
<dbReference type="Pfam" id="PF01355">
    <property type="entry name" value="HIPIP"/>
    <property type="match status" value="1"/>
</dbReference>
<dbReference type="GO" id="GO:0046872">
    <property type="term" value="F:metal ion binding"/>
    <property type="evidence" value="ECO:0007669"/>
    <property type="project" value="UniProtKB-KW"/>
</dbReference>
<dbReference type="AlphaFoldDB" id="A0A4R5LUC6"/>
<evidence type="ECO:0000259" key="8">
    <source>
        <dbReference type="Pfam" id="PF01355"/>
    </source>
</evidence>
<keyword evidence="4" id="KW-0479">Metal-binding</keyword>
<dbReference type="Proteomes" id="UP000295554">
    <property type="component" value="Unassembled WGS sequence"/>
</dbReference>
<dbReference type="GO" id="GO:0019646">
    <property type="term" value="P:aerobic electron transport chain"/>
    <property type="evidence" value="ECO:0007669"/>
    <property type="project" value="InterPro"/>
</dbReference>
<evidence type="ECO:0000256" key="5">
    <source>
        <dbReference type="ARBA" id="ARBA00022982"/>
    </source>
</evidence>
<keyword evidence="3" id="KW-0004">4Fe-4S</keyword>
<evidence type="ECO:0000256" key="6">
    <source>
        <dbReference type="ARBA" id="ARBA00023004"/>
    </source>
</evidence>
<dbReference type="RefSeq" id="WP_133209106.1">
    <property type="nucleotide sequence ID" value="NZ_SMSE01000001.1"/>
</dbReference>
<keyword evidence="5" id="KW-0249">Electron transport</keyword>
<evidence type="ECO:0000256" key="3">
    <source>
        <dbReference type="ARBA" id="ARBA00022485"/>
    </source>
</evidence>
<keyword evidence="6" id="KW-0408">Iron</keyword>
<evidence type="ECO:0000313" key="9">
    <source>
        <dbReference type="EMBL" id="TDG14941.1"/>
    </source>
</evidence>
<dbReference type="InterPro" id="IPR036369">
    <property type="entry name" value="HIPIP_sf"/>
</dbReference>
<dbReference type="OrthoDB" id="671811at2"/>
<evidence type="ECO:0000256" key="1">
    <source>
        <dbReference type="ARBA" id="ARBA00002137"/>
    </source>
</evidence>
<gene>
    <name evidence="9" type="ORF">E2F43_01470</name>
</gene>
<dbReference type="InterPro" id="IPR000170">
    <property type="entry name" value="High_potential_FeS_prot"/>
</dbReference>
<evidence type="ECO:0000256" key="4">
    <source>
        <dbReference type="ARBA" id="ARBA00022723"/>
    </source>
</evidence>
<dbReference type="Gene3D" id="4.10.490.10">
    <property type="entry name" value="High potential iron-sulphur protein"/>
    <property type="match status" value="1"/>
</dbReference>
<keyword evidence="2" id="KW-0813">Transport</keyword>